<evidence type="ECO:0000256" key="5">
    <source>
        <dbReference type="ARBA" id="ARBA00022793"/>
    </source>
</evidence>
<proteinExistence type="predicted"/>
<dbReference type="EC" id="4.1.1.48" evidence="3"/>
<dbReference type="InterPro" id="IPR013785">
    <property type="entry name" value="Aldolase_TIM"/>
</dbReference>
<sequence length="233" mass="24793">MVKHSLRDVLASARHKKRPALIVDVKLRSPRDGELISGERLEPYVRALEEADVDALATPTDGQHFGGSLDAARRIRKNATVPLMRKEFFASVAQMDESLDTGFDAVQLTLSTIPDLGLVREMKARAEVIGLEVVVCVRTARQLETAIDLGAAMVGIANRDITALEMDDGTVQTTEELVSLVPADVYSISESALLSAADVDRVAAAGADAMVIGTAIAKSDDPASMVRALRGGA</sequence>
<keyword evidence="11" id="KW-1185">Reference proteome</keyword>
<evidence type="ECO:0000259" key="9">
    <source>
        <dbReference type="Pfam" id="PF00218"/>
    </source>
</evidence>
<dbReference type="PANTHER" id="PTHR22854">
    <property type="entry name" value="TRYPTOPHAN BIOSYNTHESIS PROTEIN"/>
    <property type="match status" value="1"/>
</dbReference>
<evidence type="ECO:0000256" key="4">
    <source>
        <dbReference type="ARBA" id="ARBA00022605"/>
    </source>
</evidence>
<dbReference type="InterPro" id="IPR013798">
    <property type="entry name" value="Indole-3-glycerol_P_synth_dom"/>
</dbReference>
<keyword evidence="7" id="KW-0057">Aromatic amino acid biosynthesis</keyword>
<dbReference type="InterPro" id="IPR045186">
    <property type="entry name" value="Indole-3-glycerol_P_synth"/>
</dbReference>
<evidence type="ECO:0000256" key="3">
    <source>
        <dbReference type="ARBA" id="ARBA00012362"/>
    </source>
</evidence>
<keyword evidence="6" id="KW-0822">Tryptophan biosynthesis</keyword>
<dbReference type="Pfam" id="PF00218">
    <property type="entry name" value="IGPS"/>
    <property type="match status" value="1"/>
</dbReference>
<dbReference type="RefSeq" id="WP_194293328.1">
    <property type="nucleotide sequence ID" value="NZ_WEGH01000002.1"/>
</dbReference>
<organism evidence="10 11">
    <name type="scientific">Actinomadura macrotermitis</name>
    <dbReference type="NCBI Taxonomy" id="2585200"/>
    <lineage>
        <taxon>Bacteria</taxon>
        <taxon>Bacillati</taxon>
        <taxon>Actinomycetota</taxon>
        <taxon>Actinomycetes</taxon>
        <taxon>Streptosporangiales</taxon>
        <taxon>Thermomonosporaceae</taxon>
        <taxon>Actinomadura</taxon>
    </lineage>
</organism>
<reference evidence="10 11" key="1">
    <citation type="submission" date="2019-10" db="EMBL/GenBank/DDBJ databases">
        <title>Actinomadura rubteroloni sp. nov. and Actinomadura macrotermitis sp. nov., isolated from the gut of fungus growing-termite Macrotermes natalensis.</title>
        <authorList>
            <person name="Benndorf R."/>
            <person name="Martin K."/>
            <person name="Kuefner M."/>
            <person name="De Beer W."/>
            <person name="Kaster A.-K."/>
            <person name="Vollmers J."/>
            <person name="Poulsen M."/>
            <person name="Beemelmanns C."/>
        </authorList>
    </citation>
    <scope>NUCLEOTIDE SEQUENCE [LARGE SCALE GENOMIC DNA]</scope>
    <source>
        <strain evidence="10 11">RB68</strain>
    </source>
</reference>
<dbReference type="Proteomes" id="UP000487268">
    <property type="component" value="Unassembled WGS sequence"/>
</dbReference>
<comment type="caution">
    <text evidence="10">The sequence shown here is derived from an EMBL/GenBank/DDBJ whole genome shotgun (WGS) entry which is preliminary data.</text>
</comment>
<evidence type="ECO:0000256" key="2">
    <source>
        <dbReference type="ARBA" id="ARBA00004696"/>
    </source>
</evidence>
<evidence type="ECO:0000256" key="7">
    <source>
        <dbReference type="ARBA" id="ARBA00023141"/>
    </source>
</evidence>
<keyword evidence="5" id="KW-0210">Decarboxylase</keyword>
<gene>
    <name evidence="10" type="primary">trpC_2</name>
    <name evidence="10" type="ORF">ACRB68_31280</name>
</gene>
<dbReference type="InterPro" id="IPR011060">
    <property type="entry name" value="RibuloseP-bd_barrel"/>
</dbReference>
<evidence type="ECO:0000256" key="8">
    <source>
        <dbReference type="ARBA" id="ARBA00023239"/>
    </source>
</evidence>
<evidence type="ECO:0000256" key="1">
    <source>
        <dbReference type="ARBA" id="ARBA00001633"/>
    </source>
</evidence>
<keyword evidence="8 10" id="KW-0456">Lyase</keyword>
<dbReference type="PANTHER" id="PTHR22854:SF2">
    <property type="entry name" value="INDOLE-3-GLYCEROL-PHOSPHATE SYNTHASE"/>
    <property type="match status" value="1"/>
</dbReference>
<comment type="catalytic activity">
    <reaction evidence="1">
        <text>1-(2-carboxyphenylamino)-1-deoxy-D-ribulose 5-phosphate + H(+) = (1S,2R)-1-C-(indol-3-yl)glycerol 3-phosphate + CO2 + H2O</text>
        <dbReference type="Rhea" id="RHEA:23476"/>
        <dbReference type="ChEBI" id="CHEBI:15377"/>
        <dbReference type="ChEBI" id="CHEBI:15378"/>
        <dbReference type="ChEBI" id="CHEBI:16526"/>
        <dbReference type="ChEBI" id="CHEBI:58613"/>
        <dbReference type="ChEBI" id="CHEBI:58866"/>
        <dbReference type="EC" id="4.1.1.48"/>
    </reaction>
</comment>
<dbReference type="GO" id="GO:0000162">
    <property type="term" value="P:L-tryptophan biosynthetic process"/>
    <property type="evidence" value="ECO:0007669"/>
    <property type="project" value="UniProtKB-UniPathway"/>
</dbReference>
<evidence type="ECO:0000313" key="10">
    <source>
        <dbReference type="EMBL" id="MQY05065.1"/>
    </source>
</evidence>
<dbReference type="GO" id="GO:0004640">
    <property type="term" value="F:phosphoribosylanthranilate isomerase activity"/>
    <property type="evidence" value="ECO:0007669"/>
    <property type="project" value="TreeGrafter"/>
</dbReference>
<comment type="pathway">
    <text evidence="2">Amino-acid biosynthesis; L-tryptophan biosynthesis; L-tryptophan from chorismate: step 4/5.</text>
</comment>
<accession>A0A7K0BV34</accession>
<name>A0A7K0BV34_9ACTN</name>
<evidence type="ECO:0000256" key="6">
    <source>
        <dbReference type="ARBA" id="ARBA00022822"/>
    </source>
</evidence>
<dbReference type="UniPathway" id="UPA00035">
    <property type="reaction ID" value="UER00043"/>
</dbReference>
<dbReference type="EMBL" id="WEGH01000002">
    <property type="protein sequence ID" value="MQY05065.1"/>
    <property type="molecule type" value="Genomic_DNA"/>
</dbReference>
<evidence type="ECO:0000313" key="11">
    <source>
        <dbReference type="Proteomes" id="UP000487268"/>
    </source>
</evidence>
<feature type="domain" description="Indole-3-glycerol phosphate synthase" evidence="9">
    <location>
        <begin position="4"/>
        <end position="229"/>
    </location>
</feature>
<dbReference type="SUPFAM" id="SSF51366">
    <property type="entry name" value="Ribulose-phoshate binding barrel"/>
    <property type="match status" value="1"/>
</dbReference>
<dbReference type="Gene3D" id="3.20.20.70">
    <property type="entry name" value="Aldolase class I"/>
    <property type="match status" value="1"/>
</dbReference>
<protein>
    <recommendedName>
        <fullName evidence="3">indole-3-glycerol-phosphate synthase</fullName>
        <ecNumber evidence="3">4.1.1.48</ecNumber>
    </recommendedName>
</protein>
<keyword evidence="4" id="KW-0028">Amino-acid biosynthesis</keyword>
<dbReference type="AlphaFoldDB" id="A0A7K0BV34"/>
<dbReference type="GO" id="GO:0004425">
    <property type="term" value="F:indole-3-glycerol-phosphate synthase activity"/>
    <property type="evidence" value="ECO:0007669"/>
    <property type="project" value="UniProtKB-EC"/>
</dbReference>